<proteinExistence type="predicted"/>
<dbReference type="EMBL" id="JAGFNK010000191">
    <property type="protein sequence ID" value="KAI9460094.1"/>
    <property type="molecule type" value="Genomic_DNA"/>
</dbReference>
<feature type="non-terminal residue" evidence="1">
    <location>
        <position position="106"/>
    </location>
</feature>
<organism evidence="1 2">
    <name type="scientific">Russula earlei</name>
    <dbReference type="NCBI Taxonomy" id="71964"/>
    <lineage>
        <taxon>Eukaryota</taxon>
        <taxon>Fungi</taxon>
        <taxon>Dikarya</taxon>
        <taxon>Basidiomycota</taxon>
        <taxon>Agaricomycotina</taxon>
        <taxon>Agaricomycetes</taxon>
        <taxon>Russulales</taxon>
        <taxon>Russulaceae</taxon>
        <taxon>Russula</taxon>
    </lineage>
</organism>
<evidence type="ECO:0000313" key="2">
    <source>
        <dbReference type="Proteomes" id="UP001207468"/>
    </source>
</evidence>
<comment type="caution">
    <text evidence="1">The sequence shown here is derived from an EMBL/GenBank/DDBJ whole genome shotgun (WGS) entry which is preliminary data.</text>
</comment>
<gene>
    <name evidence="1" type="ORF">F5148DRAFT_970013</name>
</gene>
<evidence type="ECO:0000313" key="1">
    <source>
        <dbReference type="EMBL" id="KAI9460094.1"/>
    </source>
</evidence>
<name>A0ACC0U3C3_9AGAM</name>
<reference evidence="1" key="1">
    <citation type="submission" date="2021-03" db="EMBL/GenBank/DDBJ databases">
        <title>Evolutionary priming and transition to the ectomycorrhizal habit in an iconic lineage of mushroom-forming fungi: is preadaptation a requirement?</title>
        <authorList>
            <consortium name="DOE Joint Genome Institute"/>
            <person name="Looney B.P."/>
            <person name="Miyauchi S."/>
            <person name="Morin E."/>
            <person name="Drula E."/>
            <person name="Courty P.E."/>
            <person name="Chicoki N."/>
            <person name="Fauchery L."/>
            <person name="Kohler A."/>
            <person name="Kuo A."/>
            <person name="LaButti K."/>
            <person name="Pangilinan J."/>
            <person name="Lipzen A."/>
            <person name="Riley R."/>
            <person name="Andreopoulos W."/>
            <person name="He G."/>
            <person name="Johnson J."/>
            <person name="Barry K.W."/>
            <person name="Grigoriev I.V."/>
            <person name="Nagy L."/>
            <person name="Hibbett D."/>
            <person name="Henrissat B."/>
            <person name="Matheny P.B."/>
            <person name="Labbe J."/>
            <person name="Martin A.F."/>
        </authorList>
    </citation>
    <scope>NUCLEOTIDE SEQUENCE</scope>
    <source>
        <strain evidence="1">BPL698</strain>
    </source>
</reference>
<dbReference type="Proteomes" id="UP001207468">
    <property type="component" value="Unassembled WGS sequence"/>
</dbReference>
<feature type="non-terminal residue" evidence="1">
    <location>
        <position position="1"/>
    </location>
</feature>
<accession>A0ACC0U3C3</accession>
<protein>
    <submittedName>
        <fullName evidence="1">Uncharacterized protein</fullName>
    </submittedName>
</protein>
<keyword evidence="2" id="KW-1185">Reference proteome</keyword>
<sequence length="106" mass="11881">LVTSEAGWRTEMAKWIRDARLQAENESDAEPESDNEDLITPIPAAHARKWSPCKLSVLFGGEVVRPDRHALMEFDEEAALMEALVDQEEDEYPDDGAMEGSGDDFE</sequence>